<feature type="binding site" evidence="13">
    <location>
        <position position="215"/>
    </location>
    <ligand>
        <name>FAD</name>
        <dbReference type="ChEBI" id="CHEBI:57692"/>
    </ligand>
</feature>
<comment type="subcellular location">
    <subcellularLocation>
        <location evidence="2">Peroxisome</location>
    </subcellularLocation>
</comment>
<evidence type="ECO:0000256" key="4">
    <source>
        <dbReference type="ARBA" id="ARBA00006288"/>
    </source>
</evidence>
<accession>A0A834RF46</accession>
<dbReference type="Gene3D" id="1.20.140.10">
    <property type="entry name" value="Butyryl-CoA Dehydrogenase, subunit A, domain 3"/>
    <property type="match status" value="2"/>
</dbReference>
<dbReference type="OrthoDB" id="538336at2759"/>
<comment type="pathway">
    <text evidence="3">Lipid metabolism.</text>
</comment>
<organism evidence="18">
    <name type="scientific">Sarcoptes scabiei</name>
    <name type="common">Itch mite</name>
    <name type="synonym">Acarus scabiei</name>
    <dbReference type="NCBI Taxonomy" id="52283"/>
    <lineage>
        <taxon>Eukaryota</taxon>
        <taxon>Metazoa</taxon>
        <taxon>Ecdysozoa</taxon>
        <taxon>Arthropoda</taxon>
        <taxon>Chelicerata</taxon>
        <taxon>Arachnida</taxon>
        <taxon>Acari</taxon>
        <taxon>Acariformes</taxon>
        <taxon>Sarcoptiformes</taxon>
        <taxon>Astigmata</taxon>
        <taxon>Psoroptidia</taxon>
        <taxon>Sarcoptoidea</taxon>
        <taxon>Sarcoptidae</taxon>
        <taxon>Sarcoptinae</taxon>
        <taxon>Sarcoptes</taxon>
    </lineage>
</organism>
<dbReference type="GO" id="GO:0005504">
    <property type="term" value="F:fatty acid binding"/>
    <property type="evidence" value="ECO:0007669"/>
    <property type="project" value="TreeGrafter"/>
</dbReference>
<dbReference type="EMBL" id="WVUK01000041">
    <property type="protein sequence ID" value="KAF7496075.1"/>
    <property type="molecule type" value="Genomic_DNA"/>
</dbReference>
<evidence type="ECO:0000259" key="16">
    <source>
        <dbReference type="Pfam" id="PF02770"/>
    </source>
</evidence>
<dbReference type="PANTHER" id="PTHR10909:SF390">
    <property type="entry name" value="PEROXISOMAL ACYL-COENZYME A OXIDASE 3"/>
    <property type="match status" value="1"/>
</dbReference>
<sequence length="763" mass="87122">MEIDDSLISHFVRTGRGPQHTDAIIEDLMPSVPNDGPLASYRQAASFDWRDLKLVVEGEEVIRFRNRIFRTLEHDPLFKRYPEEELTREQKREITFKRFKRLMEYDLLPDHEFMTNPLLTQTLYNTLGQYDWSLSAKRFLAYEFVTVSLRGGGSSRHLSILDQLLSFEALGCFSLTELSHGSNTKAMGTRADFDVSTQEFILNTPDFESTKVWSGNLGQSATHAVVFAQLYVNEKNHGLNAFIVPVRDPETLLPYPGVTVGDMGPKIGLNGIDNGFASFKDYRIPKGNLMNRTGDINASGDYVTEIKDKKRRLGITLGTLSMGRVGILSISVVNMQTALTIGIRYSAARKQFGPQSNPQIELPVIEYQMQQWRLFPYLAAAYVLDIFTQSLLRDFLNFQVAVLFGTRSPSLSELGQEIHAIACVAKPLSGWLCRDTIQECREACGGHGYLWSSRFGELRDDHDANNTYEGDNNVLQMQTSNYLIRKYQECIVSVEKNGDSGYEDEQQSNDNNEEFVQTSSDTENNGDKMKSFKSQLGTIEMFKDAREKVEQLRFDPLQDDVNDFAFLLKSYQHLVCYLLLRSIDKLQDQIVRNQNDLSIARSNSQVYFCRSLSFAFLENFILLRFDKFLREDLNDEHVPQSVRNVLKSLGILYGLWSLDAHSSVLYESGYYQGSEPNRLVRQAILNHCELIKPEAIALVDAFAPPDFILNSVLGRSDGEIYKNIYESMINNPENFERPQWWREFVDNKPQIGSLQPIENLAKL</sequence>
<keyword evidence="9" id="KW-0443">Lipid metabolism</keyword>
<dbReference type="InterPro" id="IPR006091">
    <property type="entry name" value="Acyl-CoA_Oxase/DH_mid-dom"/>
</dbReference>
<evidence type="ECO:0000313" key="19">
    <source>
        <dbReference type="EnsemblMetazoa" id="KAF7496075.1"/>
    </source>
</evidence>
<evidence type="ECO:0000259" key="15">
    <source>
        <dbReference type="Pfam" id="PF01756"/>
    </source>
</evidence>
<feature type="active site" description="Proton acceptor" evidence="12">
    <location>
        <position position="469"/>
    </location>
</feature>
<evidence type="ECO:0000256" key="7">
    <source>
        <dbReference type="ARBA" id="ARBA00022832"/>
    </source>
</evidence>
<evidence type="ECO:0000256" key="10">
    <source>
        <dbReference type="ARBA" id="ARBA00023140"/>
    </source>
</evidence>
<dbReference type="InterPro" id="IPR036250">
    <property type="entry name" value="AcylCo_DH-like_C"/>
</dbReference>
<gene>
    <name evidence="18" type="ORF">SSS_6685</name>
</gene>
<dbReference type="InterPro" id="IPR055060">
    <property type="entry name" value="ACOX_C_alpha1"/>
</dbReference>
<feature type="binding site" evidence="13">
    <location>
        <position position="176"/>
    </location>
    <ligand>
        <name>FAD</name>
        <dbReference type="ChEBI" id="CHEBI:57692"/>
    </ligand>
</feature>
<dbReference type="Pfam" id="PF02770">
    <property type="entry name" value="Acyl-CoA_dh_M"/>
    <property type="match status" value="1"/>
</dbReference>
<keyword evidence="20" id="KW-1185">Reference proteome</keyword>
<dbReference type="GO" id="GO:0016402">
    <property type="term" value="F:pristanoyl-CoA oxidase activity"/>
    <property type="evidence" value="ECO:0007669"/>
    <property type="project" value="TreeGrafter"/>
</dbReference>
<reference evidence="19" key="3">
    <citation type="submission" date="2022-06" db="UniProtKB">
        <authorList>
            <consortium name="EnsemblMetazoa"/>
        </authorList>
    </citation>
    <scope>IDENTIFICATION</scope>
</reference>
<dbReference type="InterPro" id="IPR046373">
    <property type="entry name" value="Acyl-CoA_Oxase/DH_mid-dom_sf"/>
</dbReference>
<dbReference type="FunFam" id="1.20.140.10:FF:000010">
    <property type="entry name" value="Acyl-coenzyme A oxidase"/>
    <property type="match status" value="1"/>
</dbReference>
<evidence type="ECO:0000256" key="13">
    <source>
        <dbReference type="PIRSR" id="PIRSR000168-2"/>
    </source>
</evidence>
<evidence type="ECO:0000313" key="20">
    <source>
        <dbReference type="Proteomes" id="UP000070412"/>
    </source>
</evidence>
<feature type="domain" description="Acyl-CoA oxidase/dehydrogenase middle" evidence="16">
    <location>
        <begin position="172"/>
        <end position="281"/>
    </location>
</feature>
<keyword evidence="5 11" id="KW-0285">Flavoprotein</keyword>
<dbReference type="GO" id="GO:0005777">
    <property type="term" value="C:peroxisome"/>
    <property type="evidence" value="ECO:0007669"/>
    <property type="project" value="UniProtKB-SubCell"/>
</dbReference>
<dbReference type="SUPFAM" id="SSF47203">
    <property type="entry name" value="Acyl-CoA dehydrogenase C-terminal domain-like"/>
    <property type="match status" value="2"/>
</dbReference>
<comment type="cofactor">
    <cofactor evidence="1">
        <name>FAD</name>
        <dbReference type="ChEBI" id="CHEBI:57692"/>
    </cofactor>
</comment>
<dbReference type="SUPFAM" id="SSF56645">
    <property type="entry name" value="Acyl-CoA dehydrogenase NM domain-like"/>
    <property type="match status" value="1"/>
</dbReference>
<protein>
    <recommendedName>
        <fullName evidence="11">Acyl-coenzyme A oxidase</fullName>
    </recommendedName>
</protein>
<dbReference type="Proteomes" id="UP000070412">
    <property type="component" value="Unassembled WGS sequence"/>
</dbReference>
<evidence type="ECO:0000256" key="12">
    <source>
        <dbReference type="PIRSR" id="PIRSR000168-1"/>
    </source>
</evidence>
<evidence type="ECO:0000256" key="3">
    <source>
        <dbReference type="ARBA" id="ARBA00005189"/>
    </source>
</evidence>
<name>A0A834RF46_SARSC</name>
<dbReference type="PANTHER" id="PTHR10909">
    <property type="entry name" value="ELECTRON TRANSPORT OXIDOREDUCTASE"/>
    <property type="match status" value="1"/>
</dbReference>
<dbReference type="Pfam" id="PF01756">
    <property type="entry name" value="ACOX"/>
    <property type="match status" value="1"/>
</dbReference>
<dbReference type="InterPro" id="IPR012258">
    <property type="entry name" value="Acyl-CoA_oxidase"/>
</dbReference>
<reference evidence="18" key="2">
    <citation type="submission" date="2020-01" db="EMBL/GenBank/DDBJ databases">
        <authorList>
            <person name="Korhonen P.K.K."/>
            <person name="Guangxu M.G."/>
            <person name="Wang T.W."/>
            <person name="Stroehlein A.J.S."/>
            <person name="Young N.D."/>
            <person name="Ang C.-S.A."/>
            <person name="Fernando D.W.F."/>
            <person name="Lu H.L."/>
            <person name="Taylor S.T."/>
            <person name="Ehtesham M.E.M."/>
            <person name="Najaraj S.H.N."/>
            <person name="Harsha G.H.G."/>
            <person name="Madugundu A.M."/>
            <person name="Renuse S.R."/>
            <person name="Holt D.H."/>
            <person name="Pandey A.P."/>
            <person name="Papenfuss A.P."/>
            <person name="Gasser R.B.G."/>
            <person name="Fischer K.F."/>
        </authorList>
    </citation>
    <scope>NUCLEOTIDE SEQUENCE</scope>
    <source>
        <strain evidence="18">SSS_KF_BRIS2020</strain>
    </source>
</reference>
<evidence type="ECO:0000256" key="14">
    <source>
        <dbReference type="SAM" id="MobiDB-lite"/>
    </source>
</evidence>
<dbReference type="FunFam" id="1.20.140.10:FF:000007">
    <property type="entry name" value="Acyl-coenzyme A oxidase"/>
    <property type="match status" value="1"/>
</dbReference>
<reference evidence="20" key="1">
    <citation type="journal article" date="2020" name="PLoS Negl. Trop. Dis.">
        <title>High-quality nuclear genome for Sarcoptes scabiei-A critical resource for a neglected parasite.</title>
        <authorList>
            <person name="Korhonen P.K."/>
            <person name="Gasser R.B."/>
            <person name="Ma G."/>
            <person name="Wang T."/>
            <person name="Stroehlein A.J."/>
            <person name="Young N.D."/>
            <person name="Ang C.S."/>
            <person name="Fernando D.D."/>
            <person name="Lu H.C."/>
            <person name="Taylor S."/>
            <person name="Reynolds S.L."/>
            <person name="Mofiz E."/>
            <person name="Najaraj S.H."/>
            <person name="Gowda H."/>
            <person name="Madugundu A."/>
            <person name="Renuse S."/>
            <person name="Holt D."/>
            <person name="Pandey A."/>
            <person name="Papenfuss A.T."/>
            <person name="Fischer K."/>
        </authorList>
    </citation>
    <scope>NUCLEOTIDE SEQUENCE [LARGE SCALE GENOMIC DNA]</scope>
</reference>
<proteinExistence type="inferred from homology"/>
<dbReference type="InterPro" id="IPR002655">
    <property type="entry name" value="Acyl-CoA_oxidase_C"/>
</dbReference>
<evidence type="ECO:0000259" key="17">
    <source>
        <dbReference type="Pfam" id="PF22924"/>
    </source>
</evidence>
<dbReference type="PIRSF" id="PIRSF000168">
    <property type="entry name" value="Acyl-CoA_oxidase"/>
    <property type="match status" value="1"/>
</dbReference>
<dbReference type="GO" id="GO:0071949">
    <property type="term" value="F:FAD binding"/>
    <property type="evidence" value="ECO:0007669"/>
    <property type="project" value="InterPro"/>
</dbReference>
<evidence type="ECO:0000256" key="11">
    <source>
        <dbReference type="PIRNR" id="PIRNR000168"/>
    </source>
</evidence>
<keyword evidence="6 11" id="KW-0274">FAD</keyword>
<keyword evidence="10" id="KW-0576">Peroxisome</keyword>
<feature type="region of interest" description="Disordered" evidence="14">
    <location>
        <begin position="498"/>
        <end position="528"/>
    </location>
</feature>
<dbReference type="InterPro" id="IPR009100">
    <property type="entry name" value="AcylCoA_DH/oxidase_NM_dom_sf"/>
</dbReference>
<evidence type="ECO:0000256" key="8">
    <source>
        <dbReference type="ARBA" id="ARBA00023002"/>
    </source>
</evidence>
<dbReference type="GO" id="GO:0055088">
    <property type="term" value="P:lipid homeostasis"/>
    <property type="evidence" value="ECO:0007669"/>
    <property type="project" value="TreeGrafter"/>
</dbReference>
<comment type="similarity">
    <text evidence="4 11">Belongs to the acyl-CoA oxidase family.</text>
</comment>
<feature type="domain" description="Acyl-CoA oxidase C-alpha1" evidence="17">
    <location>
        <begin position="318"/>
        <end position="484"/>
    </location>
</feature>
<evidence type="ECO:0000256" key="1">
    <source>
        <dbReference type="ARBA" id="ARBA00001974"/>
    </source>
</evidence>
<evidence type="ECO:0000256" key="9">
    <source>
        <dbReference type="ARBA" id="ARBA00023098"/>
    </source>
</evidence>
<dbReference type="Gene3D" id="2.40.110.10">
    <property type="entry name" value="Butyryl-CoA Dehydrogenase, subunit A, domain 2"/>
    <property type="match status" value="1"/>
</dbReference>
<evidence type="ECO:0000256" key="6">
    <source>
        <dbReference type="ARBA" id="ARBA00022827"/>
    </source>
</evidence>
<evidence type="ECO:0000313" key="18">
    <source>
        <dbReference type="EMBL" id="KAF7496075.1"/>
    </source>
</evidence>
<dbReference type="AlphaFoldDB" id="A0A834RF46"/>
<dbReference type="Pfam" id="PF22924">
    <property type="entry name" value="ACOX_C_alpha1"/>
    <property type="match status" value="1"/>
</dbReference>
<dbReference type="FunFam" id="2.40.110.10:FF:000005">
    <property type="entry name" value="Acyl-coenzyme A oxidase"/>
    <property type="match status" value="1"/>
</dbReference>
<evidence type="ECO:0000256" key="5">
    <source>
        <dbReference type="ARBA" id="ARBA00022630"/>
    </source>
</evidence>
<feature type="compositionally biased region" description="Acidic residues" evidence="14">
    <location>
        <begin position="501"/>
        <end position="513"/>
    </location>
</feature>
<keyword evidence="8" id="KW-0560">Oxidoreductase</keyword>
<dbReference type="GO" id="GO:0033540">
    <property type="term" value="P:fatty acid beta-oxidation using acyl-CoA oxidase"/>
    <property type="evidence" value="ECO:0007669"/>
    <property type="project" value="TreeGrafter"/>
</dbReference>
<evidence type="ECO:0000256" key="2">
    <source>
        <dbReference type="ARBA" id="ARBA00004275"/>
    </source>
</evidence>
<feature type="domain" description="Acyl-CoA oxidase C-terminal" evidence="15">
    <location>
        <begin position="564"/>
        <end position="746"/>
    </location>
</feature>
<dbReference type="EnsemblMetazoa" id="SSS_6685s_mrna">
    <property type="protein sequence ID" value="KAF7496075.1"/>
    <property type="gene ID" value="SSS_6685"/>
</dbReference>
<keyword evidence="7" id="KW-0276">Fatty acid metabolism</keyword>